<protein>
    <submittedName>
        <fullName evidence="2">Uncharacterized protein</fullName>
    </submittedName>
</protein>
<keyword evidence="3" id="KW-1185">Reference proteome</keyword>
<keyword evidence="1" id="KW-1133">Transmembrane helix</keyword>
<accession>A0A135I975</accession>
<keyword evidence="1" id="KW-0812">Transmembrane</keyword>
<feature type="transmembrane region" description="Helical" evidence="1">
    <location>
        <begin position="106"/>
        <end position="124"/>
    </location>
</feature>
<keyword evidence="1" id="KW-0472">Membrane</keyword>
<name>A0A135I975_9GAMM</name>
<evidence type="ECO:0000313" key="3">
    <source>
        <dbReference type="Proteomes" id="UP000070529"/>
    </source>
</evidence>
<evidence type="ECO:0000313" key="2">
    <source>
        <dbReference type="EMBL" id="KXF81934.1"/>
    </source>
</evidence>
<feature type="transmembrane region" description="Helical" evidence="1">
    <location>
        <begin position="80"/>
        <end position="100"/>
    </location>
</feature>
<dbReference type="Proteomes" id="UP000070529">
    <property type="component" value="Unassembled WGS sequence"/>
</dbReference>
<dbReference type="OrthoDB" id="5005871at2"/>
<sequence length="125" mass="14219">MAWFLYGSALLLFLVALAHSYLGERYILIRLFRRDNLPKLFGSDDFTKRTLRFAWHLTSVAWLGLAAVAIALAQPELSRTLLAQIIAITFAIHFFVALFGSKGKHRSWIVFGSVSLMMFFASFML</sequence>
<gene>
    <name evidence="2" type="ORF">ATN88_18380</name>
</gene>
<comment type="caution">
    <text evidence="2">The sequence shown here is derived from an EMBL/GenBank/DDBJ whole genome shotgun (WGS) entry which is preliminary data.</text>
</comment>
<reference evidence="2 3" key="1">
    <citation type="submission" date="2015-11" db="EMBL/GenBank/DDBJ databases">
        <title>Genomic Taxonomy of the Vibrionaceae.</title>
        <authorList>
            <person name="Gomez-Gil B."/>
            <person name="Enciso-Ibarra J."/>
        </authorList>
    </citation>
    <scope>NUCLEOTIDE SEQUENCE [LARGE SCALE GENOMIC DNA]</scope>
    <source>
        <strain evidence="2 3">CAIM 912</strain>
    </source>
</reference>
<dbReference type="RefSeq" id="WP_067415022.1">
    <property type="nucleotide sequence ID" value="NZ_LNTY01000032.1"/>
</dbReference>
<dbReference type="AlphaFoldDB" id="A0A135I975"/>
<organism evidence="2 3">
    <name type="scientific">Enterovibrio coralii</name>
    <dbReference type="NCBI Taxonomy" id="294935"/>
    <lineage>
        <taxon>Bacteria</taxon>
        <taxon>Pseudomonadati</taxon>
        <taxon>Pseudomonadota</taxon>
        <taxon>Gammaproteobacteria</taxon>
        <taxon>Vibrionales</taxon>
        <taxon>Vibrionaceae</taxon>
        <taxon>Enterovibrio</taxon>
    </lineage>
</organism>
<dbReference type="EMBL" id="LNTY01000032">
    <property type="protein sequence ID" value="KXF81934.1"/>
    <property type="molecule type" value="Genomic_DNA"/>
</dbReference>
<proteinExistence type="predicted"/>
<evidence type="ECO:0000256" key="1">
    <source>
        <dbReference type="SAM" id="Phobius"/>
    </source>
</evidence>
<feature type="transmembrane region" description="Helical" evidence="1">
    <location>
        <begin position="53"/>
        <end position="73"/>
    </location>
</feature>